<feature type="compositionally biased region" description="Polar residues" evidence="1">
    <location>
        <begin position="39"/>
        <end position="55"/>
    </location>
</feature>
<dbReference type="AlphaFoldDB" id="A0A8J8T575"/>
<organism evidence="2 3">
    <name type="scientific">Halteria grandinella</name>
    <dbReference type="NCBI Taxonomy" id="5974"/>
    <lineage>
        <taxon>Eukaryota</taxon>
        <taxon>Sar</taxon>
        <taxon>Alveolata</taxon>
        <taxon>Ciliophora</taxon>
        <taxon>Intramacronucleata</taxon>
        <taxon>Spirotrichea</taxon>
        <taxon>Stichotrichia</taxon>
        <taxon>Sporadotrichida</taxon>
        <taxon>Halteriidae</taxon>
        <taxon>Halteria</taxon>
    </lineage>
</organism>
<gene>
    <name evidence="2" type="ORF">FGO68_gene8646</name>
</gene>
<feature type="compositionally biased region" description="Polar residues" evidence="1">
    <location>
        <begin position="482"/>
        <end position="491"/>
    </location>
</feature>
<feature type="compositionally biased region" description="Low complexity" evidence="1">
    <location>
        <begin position="463"/>
        <end position="478"/>
    </location>
</feature>
<protein>
    <submittedName>
        <fullName evidence="2">Uncharacterized protein</fullName>
    </submittedName>
</protein>
<accession>A0A8J8T575</accession>
<sequence>MIKAKKRSSYIESDSINLSEESGLVSQNRGKQQNERNSGKNAKNNEQTNGPNATKQVHHQLLQPNKLAPSRNGSSQKNNPANKKQSLQDFFERQAEIKRKNKRLGFVAKNSYVSLMDQKMNVEEVAEMMEDEHERRIDQALLDLGYKIDKVSKSKLPPKPVIKTKVQSNPGGLPPVRASLLKMKVPFKQMQCEQQQKAQAMSLQIRIIKALLKLKGPQNGKEMTLQTFFKDDRFMTYYNPPQKEARNSLSPTHSKISATSPLYEIKWNETLELNLEAQDPKNIEDPIIFRLQERDWTQNLRYIGYSVTDFAELAIFRGVSQWISIMDIDGNKLGEVLIQSKLRYCEGVQNVCEQQQQQISPSQKTLGVGRIGEQKSIIKQEDSSDHRRNPFSLEGDNRHNSAFNFMPQALDLSQHTRFSSGSIMNTHNHNSSGVLDLRPSDHFKSSLISPPPPLKLQPLPNGLFSNGSSSGTPSVSKGFFNQHATSSPNLQSKLVRSPESRYQIDQQALFSFQGSENRRLTTDQPIKRIYPQQIPMKKGGRGVSLGGGEKILKSILK</sequence>
<feature type="region of interest" description="Disordered" evidence="1">
    <location>
        <begin position="1"/>
        <end position="58"/>
    </location>
</feature>
<reference evidence="2" key="1">
    <citation type="submission" date="2019-06" db="EMBL/GenBank/DDBJ databases">
        <authorList>
            <person name="Zheng W."/>
        </authorList>
    </citation>
    <scope>NUCLEOTIDE SEQUENCE</scope>
    <source>
        <strain evidence="2">QDHG01</strain>
    </source>
</reference>
<dbReference type="EMBL" id="RRYP01004630">
    <property type="protein sequence ID" value="TNV82714.1"/>
    <property type="molecule type" value="Genomic_DNA"/>
</dbReference>
<name>A0A8J8T575_HALGN</name>
<keyword evidence="3" id="KW-1185">Reference proteome</keyword>
<feature type="region of interest" description="Disordered" evidence="1">
    <location>
        <begin position="463"/>
        <end position="491"/>
    </location>
</feature>
<dbReference type="Proteomes" id="UP000785679">
    <property type="component" value="Unassembled WGS sequence"/>
</dbReference>
<evidence type="ECO:0000313" key="3">
    <source>
        <dbReference type="Proteomes" id="UP000785679"/>
    </source>
</evidence>
<proteinExistence type="predicted"/>
<feature type="compositionally biased region" description="Polar residues" evidence="1">
    <location>
        <begin position="10"/>
        <end position="31"/>
    </location>
</feature>
<evidence type="ECO:0000256" key="1">
    <source>
        <dbReference type="SAM" id="MobiDB-lite"/>
    </source>
</evidence>
<evidence type="ECO:0000313" key="2">
    <source>
        <dbReference type="EMBL" id="TNV82714.1"/>
    </source>
</evidence>
<comment type="caution">
    <text evidence="2">The sequence shown here is derived from an EMBL/GenBank/DDBJ whole genome shotgun (WGS) entry which is preliminary data.</text>
</comment>